<dbReference type="AlphaFoldDB" id="A0A2G5I6M3"/>
<dbReference type="GO" id="GO:0006417">
    <property type="term" value="P:regulation of translation"/>
    <property type="evidence" value="ECO:0007669"/>
    <property type="project" value="UniProtKB-KW"/>
</dbReference>
<reference evidence="7 9" key="1">
    <citation type="submission" date="2015-10" db="EMBL/GenBank/DDBJ databases">
        <title>The cercosporin biosynthetic gene cluster was horizontally transferred to several fungal lineages and shown to be expanded in Cercospora beticola based on microsynteny with recipient genomes.</title>
        <authorList>
            <person name="De Jonge R."/>
            <person name="Ebert M.K."/>
            <person name="Suttle J.C."/>
            <person name="Jurick Ii W.M."/>
            <person name="Secor G.A."/>
            <person name="Thomma B.P."/>
            <person name="Van De Peer Y."/>
            <person name="Bolton M.D."/>
        </authorList>
    </citation>
    <scope>NUCLEOTIDE SEQUENCE [LARGE SCALE GENOMIC DNA]</scope>
    <source>
        <strain evidence="7 9">09-40</strain>
    </source>
</reference>
<dbReference type="GO" id="GO:0016281">
    <property type="term" value="C:eukaryotic translation initiation factor 4F complex"/>
    <property type="evidence" value="ECO:0007669"/>
    <property type="project" value="TreeGrafter"/>
</dbReference>
<organism evidence="7 9">
    <name type="scientific">Cercospora beticola</name>
    <name type="common">Sugarbeet leaf spot fungus</name>
    <dbReference type="NCBI Taxonomy" id="122368"/>
    <lineage>
        <taxon>Eukaryota</taxon>
        <taxon>Fungi</taxon>
        <taxon>Dikarya</taxon>
        <taxon>Ascomycota</taxon>
        <taxon>Pezizomycotina</taxon>
        <taxon>Dothideomycetes</taxon>
        <taxon>Dothideomycetidae</taxon>
        <taxon>Mycosphaerellales</taxon>
        <taxon>Mycosphaerellaceae</taxon>
        <taxon>Cercospora</taxon>
    </lineage>
</organism>
<evidence type="ECO:0000313" key="10">
    <source>
        <dbReference type="Proteomes" id="UP001302367"/>
    </source>
</evidence>
<evidence type="ECO:0000256" key="3">
    <source>
        <dbReference type="ARBA" id="ARBA00022884"/>
    </source>
</evidence>
<evidence type="ECO:0000313" key="9">
    <source>
        <dbReference type="Proteomes" id="UP000230605"/>
    </source>
</evidence>
<dbReference type="EMBL" id="LKMD01000101">
    <property type="protein sequence ID" value="PIB00123.1"/>
    <property type="molecule type" value="Genomic_DNA"/>
</dbReference>
<dbReference type="OrthoDB" id="17977at2759"/>
<dbReference type="Pfam" id="PF01652">
    <property type="entry name" value="IF4E"/>
    <property type="match status" value="1"/>
</dbReference>
<dbReference type="Proteomes" id="UP000230605">
    <property type="component" value="Chromosome 3"/>
</dbReference>
<dbReference type="Proteomes" id="UP001302367">
    <property type="component" value="Chromosome 3"/>
</dbReference>
<dbReference type="PANTHER" id="PTHR11960:SF66">
    <property type="entry name" value="EUKARYOTIC TRANSLATION INITIATION FACTOR 4E TYPE 3"/>
    <property type="match status" value="1"/>
</dbReference>
<dbReference type="EMBL" id="CP134186">
    <property type="protein sequence ID" value="WPB00042.1"/>
    <property type="molecule type" value="Genomic_DNA"/>
</dbReference>
<evidence type="ECO:0000256" key="2">
    <source>
        <dbReference type="ARBA" id="ARBA00022845"/>
    </source>
</evidence>
<dbReference type="GO" id="GO:0000340">
    <property type="term" value="F:RNA 7-methylguanosine cap binding"/>
    <property type="evidence" value="ECO:0007669"/>
    <property type="project" value="TreeGrafter"/>
</dbReference>
<keyword evidence="2" id="KW-0810">Translation regulation</keyword>
<dbReference type="GO" id="GO:0003743">
    <property type="term" value="F:translation initiation factor activity"/>
    <property type="evidence" value="ECO:0007669"/>
    <property type="project" value="UniProtKB-KW"/>
</dbReference>
<reference evidence="8 10" key="2">
    <citation type="submission" date="2023-09" db="EMBL/GenBank/DDBJ databases">
        <title>Complete-Gapless Cercospora beticola genome.</title>
        <authorList>
            <person name="Wyatt N.A."/>
            <person name="Spanner R.E."/>
            <person name="Bolton M.D."/>
        </authorList>
    </citation>
    <scope>NUCLEOTIDE SEQUENCE [LARGE SCALE GENOMIC DNA]</scope>
    <source>
        <strain evidence="8">Cb09-40</strain>
    </source>
</reference>
<accession>A0A2G5I6M3</accession>
<keyword evidence="3 5" id="KW-0694">RNA-binding</keyword>
<evidence type="ECO:0000256" key="5">
    <source>
        <dbReference type="RuleBase" id="RU004374"/>
    </source>
</evidence>
<keyword evidence="1 5" id="KW-0396">Initiation factor</keyword>
<name>A0A2G5I6M3_CERBT</name>
<evidence type="ECO:0000256" key="4">
    <source>
        <dbReference type="ARBA" id="ARBA00022917"/>
    </source>
</evidence>
<dbReference type="Gene3D" id="3.30.760.10">
    <property type="entry name" value="RNA Cap, Translation Initiation Factor Eif4e"/>
    <property type="match status" value="1"/>
</dbReference>
<dbReference type="PANTHER" id="PTHR11960">
    <property type="entry name" value="EUKARYOTIC TRANSLATION INITIATION FACTOR 4E RELATED"/>
    <property type="match status" value="1"/>
</dbReference>
<protein>
    <submittedName>
        <fullName evidence="7">Eukaryotic translation initiation factor 4E type 3-B</fullName>
    </submittedName>
</protein>
<keyword evidence="10" id="KW-1185">Reference proteome</keyword>
<feature type="region of interest" description="Disordered" evidence="6">
    <location>
        <begin position="1"/>
        <end position="28"/>
    </location>
</feature>
<proteinExistence type="inferred from homology"/>
<keyword evidence="4 5" id="KW-0648">Protein biosynthesis</keyword>
<dbReference type="SUPFAM" id="SSF55418">
    <property type="entry name" value="eIF4e-like"/>
    <property type="match status" value="1"/>
</dbReference>
<comment type="similarity">
    <text evidence="5">Belongs to the eukaryotic initiation factor 4E family.</text>
</comment>
<sequence length="286" mass="31787">MANPPQLQVSGVPGIQAEEQAATTSPARGAEMASFLRARLNRNANRENRHIGEAAPPPVLVHGWDFWHDRQERSVADAKPPAEDAASYEDRLESLASISDVRQFWSVFNNFDISRLALRDSIHLFHRGVKPVWEDARNAKGGSWTFRVPKSVAAQFWQEICMMAIGEQLQEAVQADQQHKTSFRDDICGVSLSVRFNSMLIQIWNRDAEHQTGIDSILRTVMEGISPALRPKDGSYYYKKHIEHASFGIDEAKVHGAPDASRDNAPTADVMDSAATQSLDTATHAS</sequence>
<evidence type="ECO:0000256" key="1">
    <source>
        <dbReference type="ARBA" id="ARBA00022540"/>
    </source>
</evidence>
<evidence type="ECO:0000313" key="8">
    <source>
        <dbReference type="EMBL" id="WPB00042.1"/>
    </source>
</evidence>
<feature type="region of interest" description="Disordered" evidence="6">
    <location>
        <begin position="255"/>
        <end position="286"/>
    </location>
</feature>
<evidence type="ECO:0000256" key="6">
    <source>
        <dbReference type="SAM" id="MobiDB-lite"/>
    </source>
</evidence>
<dbReference type="InterPro" id="IPR001040">
    <property type="entry name" value="TIF_eIF_4E"/>
</dbReference>
<dbReference type="InterPro" id="IPR023398">
    <property type="entry name" value="TIF_eIF4e-like"/>
</dbReference>
<evidence type="ECO:0000313" key="7">
    <source>
        <dbReference type="EMBL" id="PIB00123.1"/>
    </source>
</evidence>
<gene>
    <name evidence="7" type="ORF">CB0940_02889</name>
    <name evidence="8" type="ORF">RHO25_004661</name>
</gene>
<feature type="compositionally biased region" description="Polar residues" evidence="6">
    <location>
        <begin position="274"/>
        <end position="286"/>
    </location>
</feature>